<dbReference type="InterPro" id="IPR050523">
    <property type="entry name" value="AKR_Detox_Biosynth"/>
</dbReference>
<evidence type="ECO:0000259" key="1">
    <source>
        <dbReference type="Pfam" id="PF00248"/>
    </source>
</evidence>
<dbReference type="InterPro" id="IPR023210">
    <property type="entry name" value="NADP_OxRdtase_dom"/>
</dbReference>
<keyword evidence="3" id="KW-1185">Reference proteome</keyword>
<dbReference type="Proteomes" id="UP001157133">
    <property type="component" value="Unassembled WGS sequence"/>
</dbReference>
<dbReference type="InterPro" id="IPR036812">
    <property type="entry name" value="NAD(P)_OxRdtase_dom_sf"/>
</dbReference>
<gene>
    <name evidence="2" type="ORF">theurythT_21510</name>
</gene>
<proteinExistence type="predicted"/>
<protein>
    <submittedName>
        <fullName evidence="2">Aldo/keto reductase</fullName>
    </submittedName>
</protein>
<evidence type="ECO:0000313" key="2">
    <source>
        <dbReference type="EMBL" id="GLX82699.1"/>
    </source>
</evidence>
<feature type="domain" description="NADP-dependent oxidoreductase" evidence="1">
    <location>
        <begin position="16"/>
        <end position="311"/>
    </location>
</feature>
<reference evidence="2 3" key="1">
    <citation type="submission" date="2023-03" db="EMBL/GenBank/DDBJ databases">
        <title>Draft genome sequence of Thalassotalea eurytherma JCM 18482T.</title>
        <authorList>
            <person name="Sawabe T."/>
        </authorList>
    </citation>
    <scope>NUCLEOTIDE SEQUENCE [LARGE SCALE GENOMIC DNA]</scope>
    <source>
        <strain evidence="2 3">JCM 18482</strain>
    </source>
</reference>
<dbReference type="PANTHER" id="PTHR43364:SF1">
    <property type="entry name" value="OXIDOREDUCTASE YDHF"/>
    <property type="match status" value="1"/>
</dbReference>
<organism evidence="2 3">
    <name type="scientific">Thalassotalea eurytherma</name>
    <dbReference type="NCBI Taxonomy" id="1144278"/>
    <lineage>
        <taxon>Bacteria</taxon>
        <taxon>Pseudomonadati</taxon>
        <taxon>Pseudomonadota</taxon>
        <taxon>Gammaproteobacteria</taxon>
        <taxon>Alteromonadales</taxon>
        <taxon>Colwelliaceae</taxon>
        <taxon>Thalassotalea</taxon>
    </lineage>
</organism>
<dbReference type="PANTHER" id="PTHR43364">
    <property type="entry name" value="NADH-SPECIFIC METHYLGLYOXAL REDUCTASE-RELATED"/>
    <property type="match status" value="1"/>
</dbReference>
<sequence length="324" mass="36045">MTDQLPLQHHQPKASRIVYGAMGLGGGWNNNPVSQNDIQQANDVIDTCLAQGINTFDHADIYTLGKAEQAFGEVIKQRPDLKDQLIIQSKCGIRFEDEHGPKRYDFSKQWIAQSVENILTRLNIEQLDILLLHRPDPLADMDEIAEVISQLKHQGKIKHLGVSNMNHAQINLLQQATGQQVICNQLELSLQHHAWLEETVTSGCSGQVPVNFASNTIEYCRLNNIQIQSWGSLAQGLFSGRDIQNQPANIHATAELVSALAAEYQVAKEAIVLAWLMKHPANIQTVIGTTNSERIIACAQANSISLSREHWYALYVSARGHELP</sequence>
<dbReference type="CDD" id="cd19092">
    <property type="entry name" value="AKR_BsYcsN_EcYdhF-like"/>
    <property type="match status" value="1"/>
</dbReference>
<dbReference type="SUPFAM" id="SSF51430">
    <property type="entry name" value="NAD(P)-linked oxidoreductase"/>
    <property type="match status" value="1"/>
</dbReference>
<name>A0ABQ6H5C5_9GAMM</name>
<comment type="caution">
    <text evidence="2">The sequence shown here is derived from an EMBL/GenBank/DDBJ whole genome shotgun (WGS) entry which is preliminary data.</text>
</comment>
<dbReference type="Gene3D" id="3.20.20.100">
    <property type="entry name" value="NADP-dependent oxidoreductase domain"/>
    <property type="match status" value="1"/>
</dbReference>
<evidence type="ECO:0000313" key="3">
    <source>
        <dbReference type="Proteomes" id="UP001157133"/>
    </source>
</evidence>
<dbReference type="Pfam" id="PF00248">
    <property type="entry name" value="Aldo_ket_red"/>
    <property type="match status" value="1"/>
</dbReference>
<dbReference type="RefSeq" id="WP_284208070.1">
    <property type="nucleotide sequence ID" value="NZ_BSSU01000010.1"/>
</dbReference>
<dbReference type="EMBL" id="BSSU01000010">
    <property type="protein sequence ID" value="GLX82699.1"/>
    <property type="molecule type" value="Genomic_DNA"/>
</dbReference>
<accession>A0ABQ6H5C5</accession>